<dbReference type="GO" id="GO:0008270">
    <property type="term" value="F:zinc ion binding"/>
    <property type="evidence" value="ECO:0007669"/>
    <property type="project" value="UniProtKB-KW"/>
</dbReference>
<organism evidence="15 16">
    <name type="scientific">Populus tomentosa</name>
    <name type="common">Chinese white poplar</name>
    <dbReference type="NCBI Taxonomy" id="118781"/>
    <lineage>
        <taxon>Eukaryota</taxon>
        <taxon>Viridiplantae</taxon>
        <taxon>Streptophyta</taxon>
        <taxon>Embryophyta</taxon>
        <taxon>Tracheophyta</taxon>
        <taxon>Spermatophyta</taxon>
        <taxon>Magnoliopsida</taxon>
        <taxon>eudicotyledons</taxon>
        <taxon>Gunneridae</taxon>
        <taxon>Pentapetalae</taxon>
        <taxon>rosids</taxon>
        <taxon>fabids</taxon>
        <taxon>Malpighiales</taxon>
        <taxon>Salicaceae</taxon>
        <taxon>Saliceae</taxon>
        <taxon>Populus</taxon>
    </lineage>
</organism>
<feature type="domain" description="CW-type" evidence="14">
    <location>
        <begin position="1216"/>
        <end position="1270"/>
    </location>
</feature>
<feature type="compositionally biased region" description="Polar residues" evidence="11">
    <location>
        <begin position="1570"/>
        <end position="1590"/>
    </location>
</feature>
<evidence type="ECO:0000313" key="16">
    <source>
        <dbReference type="Proteomes" id="UP000886885"/>
    </source>
</evidence>
<feature type="region of interest" description="Disordered" evidence="11">
    <location>
        <begin position="1927"/>
        <end position="1951"/>
    </location>
</feature>
<feature type="region of interest" description="Disordered" evidence="11">
    <location>
        <begin position="1546"/>
        <end position="1591"/>
    </location>
</feature>
<dbReference type="Pfam" id="PF07496">
    <property type="entry name" value="zf-CW"/>
    <property type="match status" value="1"/>
</dbReference>
<keyword evidence="7" id="KW-0479">Metal-binding</keyword>
<dbReference type="GO" id="GO:0005694">
    <property type="term" value="C:chromosome"/>
    <property type="evidence" value="ECO:0007669"/>
    <property type="project" value="UniProtKB-SubCell"/>
</dbReference>
<keyword evidence="8" id="KW-0863">Zinc-finger</keyword>
<keyword evidence="10" id="KW-0539">Nucleus</keyword>
<keyword evidence="3" id="KW-0158">Chromosome</keyword>
<evidence type="ECO:0008006" key="17">
    <source>
        <dbReference type="Google" id="ProtNLM"/>
    </source>
</evidence>
<dbReference type="EMBL" id="JAAWWB010000004">
    <property type="protein sequence ID" value="KAG6784127.1"/>
    <property type="molecule type" value="Genomic_DNA"/>
</dbReference>
<keyword evidence="16" id="KW-1185">Reference proteome</keyword>
<comment type="subcellular location">
    <subcellularLocation>
        <location evidence="2">Chromosome</location>
    </subcellularLocation>
    <subcellularLocation>
        <location evidence="1">Nucleus</location>
    </subcellularLocation>
</comment>
<feature type="region of interest" description="Disordered" evidence="11">
    <location>
        <begin position="958"/>
        <end position="997"/>
    </location>
</feature>
<evidence type="ECO:0000256" key="1">
    <source>
        <dbReference type="ARBA" id="ARBA00004123"/>
    </source>
</evidence>
<evidence type="ECO:0000256" key="7">
    <source>
        <dbReference type="ARBA" id="ARBA00022723"/>
    </source>
</evidence>
<sequence length="2310" mass="252761">MGACEPHEPLNLAATEQHSCLEFIKNSEQLPALETGRSVIQFYADPSSATNGFADLSQKDNGVCASYSDVMEAVLDDRGIGLVGEGEGENVVGSIAGRLLEDESGVGGECLDEGQSGRDDCIRETDRFWEEKVGLGGENGGAVDFEGSLELLVVPDSLKNCNQQDDQMDDKNAGVQGTMEEGSDGLATVETDASDETVPPTACGTSVELNPVNDMPRNCDQQDGQNEDESGNVQGVIEDDSLDAIVTVKSNKKVLSLGCKMPAELVQANDWCRNGGQQDDQRDDKNVSVQGVMEENSGDLAPLEVDTNDEIMLLSGREMPAELIPVKSLPGDVSEQYNCDCGASQQVVVEEKIGNFTAPGKSNVQGVMEQKSNGLVATGTVDTSENILPSLGYEMLAKCLPRNGVEQDMQDSGTSMAVTMEEKNNDLAGIESISIQGVMEDKTDGLAATETATCNEIGPSPSCEVHVGLISVNVSPRNGVEQDKQDDGTSCTMVSEEKSVVLTRLETDNQDQKLLPLDHEILLELTPVTCPPSKCLQQDDQKGDQIISRPFAGGVMEEPTFVLDAAEATTSNLLLPSQENLKLMPMTGLPEENVHHDEQKLIPCKLDSKAVNGLAIEWVPEQESNALARAEAGICSQASAHGTIDSSSAVDCSGETDYEAKNNVSIDSVSETKCHVIVSPSSRRSNGTRKSSQKTQTKRAARKCRSTTKVPNLHRGIEIVFKSVTRRRSCFSKPARSSAWGLLGNITQTFMLINGLRPDEIENLGSQKARGDQGSGKWNKLAGGTSRRSSKKGHASAHCIRLKVKVGKDACQTESNPKMIIPEVINTKASGDLVSDYGAESCQETSFEISKLAYCVGDNMVEEGTQKQLRSFYIKLGKAKAHCDASAMDVKLANKDMEGTVISEKSSRDIMEDYLGVPSHTEVEALGVATEKRYIDAGTSPDSEVINSVPDVQVDARSQEDYPDAVLSPSKAFAADEESTGGKRGKKKESLPQAGNCSPAVASLKKVKLAKKRGGRQRKGDSLSSSEILTSCTSANGSVNTTSTNEYSAELVLSSGKTELGVPGGALRGEIIMETKICGELDADLWSSESQISKNPLPSTESRGRRLPRKSDGVNKRRSKVSDSAKSRRANGCKAKGNHRKSVKKNKAEEKSVCDHVVYKGEEHPEIGQEAFCSDMNCCCNHTVDDDGKTDAGNDTTAEEVTNLDVPSSGVMEQNLFPDNAWVRCDDCLKWRRIPVRLVESISQTHRQWICEDNMDKAFADCSFPQEKSDAEINAELGISDADEDVYDAPSNYMELECGPTSVSKEYEFTRITTNQFLHRTRKTQTIDEFQKHNYAKMTWDRCGKKGFGLRLEEDISRGQFLIEYVGEVLDVHAYEARQKEYASKGHKHFYFMTLDGSEVIDACVKGNLGRFINHSCDPNCRTEKWVVNGEICIGLFALRDIKKGEEVTFDYNYVRVVGAAAKRCYCGSPQCQGYIGGDPTSSEVTDQVDSDEEFPEPVMLEDGEVGDGLKYKISKTSFFGLSKGREMESKTAVGNLEVATEIKDSMNQSTPAISQSPSESEMNGLPGDFSSSSKRVEISPQTEDMTTQPAPAVQQEISMEEMMDKSLYSSQKLKTPLTSVLTKPLPDDIMINRKSKSATAENKRVFVKSRFIIKTPPQSGLIKKGKPASNFININKVQTITNKPHMPPIKPKKLLESTSDGHFEAVQEKLNELLDSEGGISKRKDAPKGYLKLLLLTAASGAIRNGEAIQSNRELSMILDALLKTRSRMVLMDIIEKNCLRMLHNIMKQYRRDFKKIPILRKLLKVLEYLAVREILTLEHINGGPPCPGMESFRESMLSLTEHNDKQVHQIARSFRDRWIPRHVRKLGYMDRDGGRMEIQRGSNCNKVLASHSHWHDQGVRHLEALSGTVESNLATTSVGTAVHEDSSANCVGSGTRTRKRKSRWDQPAEENIASRSLQHVEQNESGLLQQSESNTLPELSKEVPDHADKAGGEYSYCPHCVHSYCWQDEASGADNGRQNIREDVPPGFSSPIDPALVSNASSTVDDLPHQNVFHLKFPVGVVVGLPQRKFNSRFPVSYGIPLPVVQQLGSPLAETVEGWIVAPGMPFHPFPPLPPLPSCKKGTLPSAMNSMEIDDTADRGKQDCYDRTTCLDENSPSTTGANQPDVNSPGPKDHQTFKRARGSYDLGRRYFRQQKWTKMLPPWVRSRNGWGCIGDNSRGGMCSADLGSLTNEQRNSISILIHKIAMLKLRRSVLLSGIVLCCADPFAHTSKSRKSVTITLKSLKDGMLSCDTLGRKCLMPEENCHLCV</sequence>
<feature type="compositionally biased region" description="Basic and acidic residues" evidence="11">
    <location>
        <begin position="1109"/>
        <end position="1126"/>
    </location>
</feature>
<evidence type="ECO:0000256" key="10">
    <source>
        <dbReference type="ARBA" id="ARBA00023242"/>
    </source>
</evidence>
<keyword evidence="4" id="KW-0489">Methyltransferase</keyword>
<evidence type="ECO:0000256" key="5">
    <source>
        <dbReference type="ARBA" id="ARBA00022679"/>
    </source>
</evidence>
<dbReference type="Proteomes" id="UP000886885">
    <property type="component" value="Chromosome 2D"/>
</dbReference>
<evidence type="ECO:0000259" key="14">
    <source>
        <dbReference type="PROSITE" id="PS51050"/>
    </source>
</evidence>
<feature type="domain" description="SET" evidence="12">
    <location>
        <begin position="1336"/>
        <end position="1453"/>
    </location>
</feature>
<feature type="region of interest" description="Disordered" evidence="11">
    <location>
        <begin position="1089"/>
        <end position="1147"/>
    </location>
</feature>
<dbReference type="PROSITE" id="PS50868">
    <property type="entry name" value="POST_SET"/>
    <property type="match status" value="1"/>
</dbReference>
<evidence type="ECO:0000256" key="4">
    <source>
        <dbReference type="ARBA" id="ARBA00022603"/>
    </source>
</evidence>
<dbReference type="InterPro" id="IPR001214">
    <property type="entry name" value="SET_dom"/>
</dbReference>
<evidence type="ECO:0000256" key="3">
    <source>
        <dbReference type="ARBA" id="ARBA00022454"/>
    </source>
</evidence>
<feature type="compositionally biased region" description="Polar residues" evidence="11">
    <location>
        <begin position="679"/>
        <end position="695"/>
    </location>
</feature>
<feature type="compositionally biased region" description="Basic residues" evidence="11">
    <location>
        <begin position="1127"/>
        <end position="1145"/>
    </location>
</feature>
<accession>A0A8X8ACN5</accession>
<dbReference type="Pfam" id="PF00856">
    <property type="entry name" value="SET"/>
    <property type="match status" value="1"/>
</dbReference>
<evidence type="ECO:0000256" key="9">
    <source>
        <dbReference type="ARBA" id="ARBA00022833"/>
    </source>
</evidence>
<dbReference type="OrthoDB" id="422362at2759"/>
<dbReference type="InterPro" id="IPR050777">
    <property type="entry name" value="SET2_Histone-Lys_MeTrsfase"/>
</dbReference>
<dbReference type="SMART" id="SM00317">
    <property type="entry name" value="SET"/>
    <property type="match status" value="1"/>
</dbReference>
<gene>
    <name evidence="15" type="ORF">POTOM_009812</name>
</gene>
<dbReference type="GO" id="GO:0005634">
    <property type="term" value="C:nucleus"/>
    <property type="evidence" value="ECO:0007669"/>
    <property type="project" value="UniProtKB-SubCell"/>
</dbReference>
<feature type="compositionally biased region" description="Basic residues" evidence="11">
    <location>
        <begin position="696"/>
        <end position="706"/>
    </location>
</feature>
<dbReference type="PROSITE" id="PS51050">
    <property type="entry name" value="ZF_CW"/>
    <property type="match status" value="1"/>
</dbReference>
<feature type="compositionally biased region" description="Polar residues" evidence="11">
    <location>
        <begin position="2153"/>
        <end position="2168"/>
    </location>
</feature>
<reference evidence="15" key="1">
    <citation type="journal article" date="2020" name="bioRxiv">
        <title>Hybrid origin of Populus tomentosa Carr. identified through genome sequencing and phylogenomic analysis.</title>
        <authorList>
            <person name="An X."/>
            <person name="Gao K."/>
            <person name="Chen Z."/>
            <person name="Li J."/>
            <person name="Yang X."/>
            <person name="Yang X."/>
            <person name="Zhou J."/>
            <person name="Guo T."/>
            <person name="Zhao T."/>
            <person name="Huang S."/>
            <person name="Miao D."/>
            <person name="Khan W.U."/>
            <person name="Rao P."/>
            <person name="Ye M."/>
            <person name="Lei B."/>
            <person name="Liao W."/>
            <person name="Wang J."/>
            <person name="Ji L."/>
            <person name="Li Y."/>
            <person name="Guo B."/>
            <person name="Mustafa N.S."/>
            <person name="Li S."/>
            <person name="Yun Q."/>
            <person name="Keller S.R."/>
            <person name="Mao J."/>
            <person name="Zhang R."/>
            <person name="Strauss S.H."/>
        </authorList>
    </citation>
    <scope>NUCLEOTIDE SEQUENCE</scope>
    <source>
        <strain evidence="15">GM15</strain>
        <tissue evidence="15">Leaf</tissue>
    </source>
</reference>
<dbReference type="GO" id="GO:0046975">
    <property type="term" value="F:histone H3K36 methyltransferase activity"/>
    <property type="evidence" value="ECO:0007669"/>
    <property type="project" value="InterPro"/>
</dbReference>
<evidence type="ECO:0000256" key="11">
    <source>
        <dbReference type="SAM" id="MobiDB-lite"/>
    </source>
</evidence>
<evidence type="ECO:0000259" key="12">
    <source>
        <dbReference type="PROSITE" id="PS50280"/>
    </source>
</evidence>
<feature type="region of interest" description="Disordered" evidence="11">
    <location>
        <begin position="766"/>
        <end position="795"/>
    </location>
</feature>
<feature type="domain" description="Post-SET" evidence="13">
    <location>
        <begin position="1461"/>
        <end position="1477"/>
    </location>
</feature>
<feature type="region of interest" description="Disordered" evidence="11">
    <location>
        <begin position="192"/>
        <end position="229"/>
    </location>
</feature>
<evidence type="ECO:0000256" key="2">
    <source>
        <dbReference type="ARBA" id="ARBA00004286"/>
    </source>
</evidence>
<evidence type="ECO:0000256" key="8">
    <source>
        <dbReference type="ARBA" id="ARBA00022771"/>
    </source>
</evidence>
<keyword evidence="9" id="KW-0862">Zinc</keyword>
<evidence type="ECO:0000313" key="15">
    <source>
        <dbReference type="EMBL" id="KAG6784127.1"/>
    </source>
</evidence>
<keyword evidence="6" id="KW-0949">S-adenosyl-L-methionine</keyword>
<dbReference type="GO" id="GO:0032259">
    <property type="term" value="P:methylation"/>
    <property type="evidence" value="ECO:0007669"/>
    <property type="project" value="UniProtKB-KW"/>
</dbReference>
<dbReference type="InterPro" id="IPR044437">
    <property type="entry name" value="SETD2/Set2_SET"/>
</dbReference>
<dbReference type="SMART" id="SM00508">
    <property type="entry name" value="PostSET"/>
    <property type="match status" value="1"/>
</dbReference>
<protein>
    <recommendedName>
        <fullName evidence="17">Histone-lysine N-methyltransferase ASHH2</fullName>
    </recommendedName>
</protein>
<dbReference type="PANTHER" id="PTHR22884">
    <property type="entry name" value="SET DOMAIN PROTEINS"/>
    <property type="match status" value="1"/>
</dbReference>
<name>A0A8X8ACN5_POPTO</name>
<feature type="region of interest" description="Disordered" evidence="11">
    <location>
        <begin position="678"/>
        <end position="707"/>
    </location>
</feature>
<dbReference type="CDD" id="cd19172">
    <property type="entry name" value="SET_SETD2"/>
    <property type="match status" value="1"/>
</dbReference>
<dbReference type="InterPro" id="IPR011124">
    <property type="entry name" value="Znf_CW"/>
</dbReference>
<evidence type="ECO:0000256" key="6">
    <source>
        <dbReference type="ARBA" id="ARBA00022691"/>
    </source>
</evidence>
<feature type="compositionally biased region" description="Polar residues" evidence="11">
    <location>
        <begin position="1089"/>
        <end position="1101"/>
    </location>
</feature>
<feature type="region of interest" description="Disordered" evidence="11">
    <location>
        <begin position="2148"/>
        <end position="2181"/>
    </location>
</feature>
<dbReference type="InterPro" id="IPR003616">
    <property type="entry name" value="Post-SET_dom"/>
</dbReference>
<proteinExistence type="predicted"/>
<feature type="compositionally biased region" description="Polar residues" evidence="11">
    <location>
        <begin position="1546"/>
        <end position="1562"/>
    </location>
</feature>
<dbReference type="PROSITE" id="PS50280">
    <property type="entry name" value="SET"/>
    <property type="match status" value="1"/>
</dbReference>
<comment type="caution">
    <text evidence="15">The sequence shown here is derived from an EMBL/GenBank/DDBJ whole genome shotgun (WGS) entry which is preliminary data.</text>
</comment>
<keyword evidence="5" id="KW-0808">Transferase</keyword>
<evidence type="ECO:0000259" key="13">
    <source>
        <dbReference type="PROSITE" id="PS50868"/>
    </source>
</evidence>